<evidence type="ECO:0000313" key="2">
    <source>
        <dbReference type="EMBL" id="GCC49623.1"/>
    </source>
</evidence>
<dbReference type="AlphaFoldDB" id="A0A401U3Z3"/>
<accession>A0A401U3Z3</accession>
<sequence>MEVNMTRKGLMLLIAVVFATLGGGSLAWSEDADQATLIKALPGAKLTLLQGIAQVAKGTEVPIEAKYEMADGKLMLSIYTSAKGFDTAAEDNSFNEYIGEVTTTSWTPKKEVFAD</sequence>
<evidence type="ECO:0008006" key="4">
    <source>
        <dbReference type="Google" id="ProtNLM"/>
    </source>
</evidence>
<feature type="chain" id="PRO_5019582164" description="Lipocalin/cytosolic fatty-acid binding domain-containing protein" evidence="1">
    <location>
        <begin position="28"/>
        <end position="115"/>
    </location>
</feature>
<feature type="non-terminal residue" evidence="2">
    <location>
        <position position="115"/>
    </location>
</feature>
<feature type="signal peptide" evidence="1">
    <location>
        <begin position="1"/>
        <end position="27"/>
    </location>
</feature>
<protein>
    <recommendedName>
        <fullName evidence="4">Lipocalin/cytosolic fatty-acid binding domain-containing protein</fullName>
    </recommendedName>
</protein>
<proteinExistence type="predicted"/>
<dbReference type="Proteomes" id="UP000287033">
    <property type="component" value="Unassembled WGS sequence"/>
</dbReference>
<comment type="caution">
    <text evidence="2">The sequence shown here is derived from an EMBL/GenBank/DDBJ whole genome shotgun (WGS) entry which is preliminary data.</text>
</comment>
<gene>
    <name evidence="2" type="ORF">chiPu_0033812</name>
</gene>
<evidence type="ECO:0000256" key="1">
    <source>
        <dbReference type="SAM" id="SignalP"/>
    </source>
</evidence>
<reference evidence="2 3" key="1">
    <citation type="journal article" date="2018" name="Nat. Ecol. Evol.">
        <title>Shark genomes provide insights into elasmobranch evolution and the origin of vertebrates.</title>
        <authorList>
            <person name="Hara Y"/>
            <person name="Yamaguchi K"/>
            <person name="Onimaru K"/>
            <person name="Kadota M"/>
            <person name="Koyanagi M"/>
            <person name="Keeley SD"/>
            <person name="Tatsumi K"/>
            <person name="Tanaka K"/>
            <person name="Motone F"/>
            <person name="Kageyama Y"/>
            <person name="Nozu R"/>
            <person name="Adachi N"/>
            <person name="Nishimura O"/>
            <person name="Nakagawa R"/>
            <person name="Tanegashima C"/>
            <person name="Kiyatake I"/>
            <person name="Matsumoto R"/>
            <person name="Murakumo K"/>
            <person name="Nishida K"/>
            <person name="Terakita A"/>
            <person name="Kuratani S"/>
            <person name="Sato K"/>
            <person name="Hyodo S Kuraku.S."/>
        </authorList>
    </citation>
    <scope>NUCLEOTIDE SEQUENCE [LARGE SCALE GENOMIC DNA]</scope>
</reference>
<keyword evidence="1" id="KW-0732">Signal</keyword>
<organism evidence="2 3">
    <name type="scientific">Chiloscyllium punctatum</name>
    <name type="common">Brownbanded bambooshark</name>
    <name type="synonym">Hemiscyllium punctatum</name>
    <dbReference type="NCBI Taxonomy" id="137246"/>
    <lineage>
        <taxon>Eukaryota</taxon>
        <taxon>Metazoa</taxon>
        <taxon>Chordata</taxon>
        <taxon>Craniata</taxon>
        <taxon>Vertebrata</taxon>
        <taxon>Chondrichthyes</taxon>
        <taxon>Elasmobranchii</taxon>
        <taxon>Galeomorphii</taxon>
        <taxon>Galeoidea</taxon>
        <taxon>Orectolobiformes</taxon>
        <taxon>Hemiscylliidae</taxon>
        <taxon>Chiloscyllium</taxon>
    </lineage>
</organism>
<dbReference type="EMBL" id="BEZZ01273006">
    <property type="protein sequence ID" value="GCC49623.1"/>
    <property type="molecule type" value="Genomic_DNA"/>
</dbReference>
<name>A0A401U3Z3_CHIPU</name>
<keyword evidence="3" id="KW-1185">Reference proteome</keyword>
<evidence type="ECO:0000313" key="3">
    <source>
        <dbReference type="Proteomes" id="UP000287033"/>
    </source>
</evidence>